<dbReference type="InterPro" id="IPR007348">
    <property type="entry name" value="CopC_dom"/>
</dbReference>
<keyword evidence="6" id="KW-1133">Transmembrane helix</keyword>
<feature type="domain" description="CopC" evidence="8">
    <location>
        <begin position="36"/>
        <end position="127"/>
    </location>
</feature>
<dbReference type="PANTHER" id="PTHR34820:SF4">
    <property type="entry name" value="INNER MEMBRANE PROTEIN YEBZ"/>
    <property type="match status" value="1"/>
</dbReference>
<dbReference type="InterPro" id="IPR032694">
    <property type="entry name" value="CopC/D"/>
</dbReference>
<keyword evidence="6" id="KW-0472">Membrane</keyword>
<gene>
    <name evidence="9" type="ORF">JF922_01690</name>
</gene>
<dbReference type="GO" id="GO:0042597">
    <property type="term" value="C:periplasmic space"/>
    <property type="evidence" value="ECO:0007669"/>
    <property type="project" value="InterPro"/>
</dbReference>
<protein>
    <submittedName>
        <fullName evidence="9">Copper resistance protein CopC/CopD</fullName>
    </submittedName>
</protein>
<feature type="transmembrane region" description="Helical" evidence="6">
    <location>
        <begin position="238"/>
        <end position="262"/>
    </location>
</feature>
<evidence type="ECO:0000256" key="3">
    <source>
        <dbReference type="ARBA" id="ARBA00022729"/>
    </source>
</evidence>
<evidence type="ECO:0000256" key="4">
    <source>
        <dbReference type="ARBA" id="ARBA00023008"/>
    </source>
</evidence>
<keyword evidence="10" id="KW-1185">Reference proteome</keyword>
<comment type="subcellular location">
    <subcellularLocation>
        <location evidence="1">Cell envelope</location>
    </subcellularLocation>
</comment>
<reference evidence="9" key="1">
    <citation type="submission" date="2020-10" db="EMBL/GenBank/DDBJ databases">
        <title>Ca. Dormibacterota MAGs.</title>
        <authorList>
            <person name="Montgomery K."/>
        </authorList>
    </citation>
    <scope>NUCLEOTIDE SEQUENCE [LARGE SCALE GENOMIC DNA]</scope>
    <source>
        <strain evidence="9">SC8812_S17_10</strain>
    </source>
</reference>
<evidence type="ECO:0000256" key="5">
    <source>
        <dbReference type="SAM" id="MobiDB-lite"/>
    </source>
</evidence>
<proteinExistence type="predicted"/>
<feature type="transmembrane region" description="Helical" evidence="6">
    <location>
        <begin position="319"/>
        <end position="337"/>
    </location>
</feature>
<feature type="transmembrane region" description="Helical" evidence="6">
    <location>
        <begin position="274"/>
        <end position="299"/>
    </location>
</feature>
<feature type="region of interest" description="Disordered" evidence="5">
    <location>
        <begin position="387"/>
        <end position="437"/>
    </location>
</feature>
<dbReference type="Gene3D" id="2.60.40.1220">
    <property type="match status" value="1"/>
</dbReference>
<dbReference type="InterPro" id="IPR014756">
    <property type="entry name" value="Ig_E-set"/>
</dbReference>
<keyword evidence="4" id="KW-0186">Copper</keyword>
<evidence type="ECO:0000313" key="9">
    <source>
        <dbReference type="EMBL" id="MBJ7596788.1"/>
    </source>
</evidence>
<dbReference type="Pfam" id="PF04234">
    <property type="entry name" value="CopC"/>
    <property type="match status" value="1"/>
</dbReference>
<feature type="signal peptide" evidence="7">
    <location>
        <begin position="1"/>
        <end position="25"/>
    </location>
</feature>
<dbReference type="GO" id="GO:0030313">
    <property type="term" value="C:cell envelope"/>
    <property type="evidence" value="ECO:0007669"/>
    <property type="project" value="UniProtKB-SubCell"/>
</dbReference>
<comment type="caution">
    <text evidence="9">The sequence shown here is derived from an EMBL/GenBank/DDBJ whole genome shotgun (WGS) entry which is preliminary data.</text>
</comment>
<feature type="compositionally biased region" description="Basic and acidic residues" evidence="5">
    <location>
        <begin position="352"/>
        <end position="364"/>
    </location>
</feature>
<dbReference type="GO" id="GO:0005507">
    <property type="term" value="F:copper ion binding"/>
    <property type="evidence" value="ECO:0007669"/>
    <property type="project" value="InterPro"/>
</dbReference>
<dbReference type="AlphaFoldDB" id="A0A934K4W9"/>
<name>A0A934K4W9_9BACT</name>
<sequence length="463" mass="47154">MNNRPPPLRRLGSLLSAACALASLAVVVGARPVEAHATVVASQPPAGERLSSTPGVVNLQFSEPLNRTLSHASVSTPDGRRFQSEVTSEQGIQIPLPVNGPGVYRVSWTTVSAVDGHVLSGGFEFGVGVSPNASGEAASDRPTVTQLALATARWVEFLGLLLAIGMLLLSRLGRHPPSLKWVRMRPALPLAAALAAGSIVVIGESLTAGQAPSLADVAAYLSNGPAGYARVLRLGAELVALLFAAEAGPAAIVAVGVALVGLAGAGHAASVRPAFVGVLVDALHLVAAGIWAGGILALAGLRPPGGWLGGEGRRVLDRFSAPALTAFAITVATGLLASGRGGRRSRPSAQQRLRDRAPGQEPGRRGHGCALAAGLAASARLASYRGGVRRGGDRCLSTPRRLPAAPRPGCRSGCPGGEAGGRSSAAPDRRPDPGRQRWRNLGWLDAAAGEAGAQRRLDLSAAN</sequence>
<evidence type="ECO:0000256" key="6">
    <source>
        <dbReference type="SAM" id="Phobius"/>
    </source>
</evidence>
<feature type="chain" id="PRO_5037220346" evidence="7">
    <location>
        <begin position="26"/>
        <end position="463"/>
    </location>
</feature>
<accession>A0A934K4W9</accession>
<evidence type="ECO:0000313" key="10">
    <source>
        <dbReference type="Proteomes" id="UP000612893"/>
    </source>
</evidence>
<keyword evidence="6" id="KW-0812">Transmembrane</keyword>
<dbReference type="PANTHER" id="PTHR34820">
    <property type="entry name" value="INNER MEMBRANE PROTEIN YEBZ"/>
    <property type="match status" value="1"/>
</dbReference>
<dbReference type="GO" id="GO:0005886">
    <property type="term" value="C:plasma membrane"/>
    <property type="evidence" value="ECO:0007669"/>
    <property type="project" value="TreeGrafter"/>
</dbReference>
<feature type="region of interest" description="Disordered" evidence="5">
    <location>
        <begin position="338"/>
        <end position="367"/>
    </location>
</feature>
<dbReference type="EMBL" id="JAEKNR010000024">
    <property type="protein sequence ID" value="MBJ7596788.1"/>
    <property type="molecule type" value="Genomic_DNA"/>
</dbReference>
<evidence type="ECO:0000256" key="2">
    <source>
        <dbReference type="ARBA" id="ARBA00022723"/>
    </source>
</evidence>
<keyword evidence="3 7" id="KW-0732">Signal</keyword>
<dbReference type="GO" id="GO:0046688">
    <property type="term" value="P:response to copper ion"/>
    <property type="evidence" value="ECO:0007669"/>
    <property type="project" value="InterPro"/>
</dbReference>
<dbReference type="SUPFAM" id="SSF81296">
    <property type="entry name" value="E set domains"/>
    <property type="match status" value="1"/>
</dbReference>
<evidence type="ECO:0000256" key="7">
    <source>
        <dbReference type="SAM" id="SignalP"/>
    </source>
</evidence>
<dbReference type="Proteomes" id="UP000612893">
    <property type="component" value="Unassembled WGS sequence"/>
</dbReference>
<dbReference type="InterPro" id="IPR014755">
    <property type="entry name" value="Cu-Rt/internalin_Ig-like"/>
</dbReference>
<dbReference type="GO" id="GO:0006825">
    <property type="term" value="P:copper ion transport"/>
    <property type="evidence" value="ECO:0007669"/>
    <property type="project" value="InterPro"/>
</dbReference>
<keyword evidence="2" id="KW-0479">Metal-binding</keyword>
<feature type="transmembrane region" description="Helical" evidence="6">
    <location>
        <begin position="184"/>
        <end position="203"/>
    </location>
</feature>
<feature type="transmembrane region" description="Helical" evidence="6">
    <location>
        <begin position="154"/>
        <end position="172"/>
    </location>
</feature>
<evidence type="ECO:0000259" key="8">
    <source>
        <dbReference type="Pfam" id="PF04234"/>
    </source>
</evidence>
<evidence type="ECO:0000256" key="1">
    <source>
        <dbReference type="ARBA" id="ARBA00004196"/>
    </source>
</evidence>
<organism evidence="9 10">
    <name type="scientific">Candidatus Nephthysia bennettiae</name>
    <dbReference type="NCBI Taxonomy" id="3127016"/>
    <lineage>
        <taxon>Bacteria</taxon>
        <taxon>Bacillati</taxon>
        <taxon>Candidatus Dormiibacterota</taxon>
        <taxon>Candidatus Dormibacteria</taxon>
        <taxon>Candidatus Dormibacterales</taxon>
        <taxon>Candidatus Dormibacteraceae</taxon>
        <taxon>Candidatus Nephthysia</taxon>
    </lineage>
</organism>